<feature type="transmembrane region" description="Helical" evidence="1">
    <location>
        <begin position="124"/>
        <end position="148"/>
    </location>
</feature>
<organism evidence="2 3">
    <name type="scientific">Streptomyces xanthophaeus</name>
    <dbReference type="NCBI Taxonomy" id="67385"/>
    <lineage>
        <taxon>Bacteria</taxon>
        <taxon>Bacillati</taxon>
        <taxon>Actinomycetota</taxon>
        <taxon>Actinomycetes</taxon>
        <taxon>Kitasatosporales</taxon>
        <taxon>Streptomycetaceae</taxon>
        <taxon>Streptomyces</taxon>
    </lineage>
</organism>
<evidence type="ECO:0000313" key="2">
    <source>
        <dbReference type="EMBL" id="GHI83466.1"/>
    </source>
</evidence>
<keyword evidence="1" id="KW-1133">Transmembrane helix</keyword>
<feature type="transmembrane region" description="Helical" evidence="1">
    <location>
        <begin position="83"/>
        <end position="112"/>
    </location>
</feature>
<proteinExistence type="predicted"/>
<protein>
    <submittedName>
        <fullName evidence="2">Uncharacterized protein</fullName>
    </submittedName>
</protein>
<keyword evidence="1" id="KW-0472">Membrane</keyword>
<comment type="caution">
    <text evidence="2">The sequence shown here is derived from an EMBL/GenBank/DDBJ whole genome shotgun (WGS) entry which is preliminary data.</text>
</comment>
<accession>A0A919LBF2</accession>
<evidence type="ECO:0000313" key="3">
    <source>
        <dbReference type="Proteomes" id="UP000600026"/>
    </source>
</evidence>
<dbReference type="RefSeq" id="WP_031138268.1">
    <property type="nucleotide sequence ID" value="NZ_BNEE01000004.1"/>
</dbReference>
<feature type="transmembrane region" description="Helical" evidence="1">
    <location>
        <begin position="52"/>
        <end position="71"/>
    </location>
</feature>
<sequence>MESRVLTGRGAHEGVGGGTPERAHPWQVALVLTALAAPVPPGFSFSHYTVGFWYPVAFSLTAALIALPLFFHRRRSTFAGSAAIVGAVLVPWSVLGSLAGMGVFFLSVPLLWLAVAADPRRRPAAGPVLAAAGAVLAVAMVVVPGFWWQR</sequence>
<keyword evidence="1" id="KW-0812">Transmembrane</keyword>
<dbReference type="Proteomes" id="UP000600026">
    <property type="component" value="Unassembled WGS sequence"/>
</dbReference>
<reference evidence="2" key="1">
    <citation type="submission" date="2020-09" db="EMBL/GenBank/DDBJ databases">
        <title>Whole genome shotgun sequence of Streptomyces xanthophaeus NBRC 12829.</title>
        <authorList>
            <person name="Komaki H."/>
            <person name="Tamura T."/>
        </authorList>
    </citation>
    <scope>NUCLEOTIDE SEQUENCE</scope>
    <source>
        <strain evidence="2">NBRC 12829</strain>
    </source>
</reference>
<evidence type="ECO:0000256" key="1">
    <source>
        <dbReference type="SAM" id="Phobius"/>
    </source>
</evidence>
<dbReference type="EMBL" id="BNEE01000004">
    <property type="protein sequence ID" value="GHI83466.1"/>
    <property type="molecule type" value="Genomic_DNA"/>
</dbReference>
<keyword evidence="3" id="KW-1185">Reference proteome</keyword>
<gene>
    <name evidence="2" type="ORF">Sxan_08300</name>
</gene>
<dbReference type="AlphaFoldDB" id="A0A919LBF2"/>
<name>A0A919LBF2_9ACTN</name>